<dbReference type="CDD" id="cd01651">
    <property type="entry name" value="RT_G2_intron"/>
    <property type="match status" value="1"/>
</dbReference>
<dbReference type="PANTHER" id="PTHR34047">
    <property type="entry name" value="NUCLEAR INTRON MATURASE 1, MITOCHONDRIAL-RELATED"/>
    <property type="match status" value="1"/>
</dbReference>
<protein>
    <recommendedName>
        <fullName evidence="1">Reverse transcriptase domain-containing protein</fullName>
    </recommendedName>
</protein>
<feature type="domain" description="Reverse transcriptase" evidence="1">
    <location>
        <begin position="1"/>
        <end position="158"/>
    </location>
</feature>
<name>A0AAV4LER2_9BACL</name>
<dbReference type="Pfam" id="PF00078">
    <property type="entry name" value="RVT_1"/>
    <property type="match status" value="1"/>
</dbReference>
<dbReference type="InterPro" id="IPR000477">
    <property type="entry name" value="RT_dom"/>
</dbReference>
<dbReference type="Proteomes" id="UP001057291">
    <property type="component" value="Unassembled WGS sequence"/>
</dbReference>
<dbReference type="InterPro" id="IPR043502">
    <property type="entry name" value="DNA/RNA_pol_sf"/>
</dbReference>
<dbReference type="InterPro" id="IPR051083">
    <property type="entry name" value="GrpII_Intron_Splice-Mob/Def"/>
</dbReference>
<evidence type="ECO:0000259" key="1">
    <source>
        <dbReference type="PROSITE" id="PS50878"/>
    </source>
</evidence>
<dbReference type="EMBL" id="BOQE01000001">
    <property type="protein sequence ID" value="GIM46173.1"/>
    <property type="molecule type" value="Genomic_DNA"/>
</dbReference>
<keyword evidence="3" id="KW-1185">Reference proteome</keyword>
<proteinExistence type="predicted"/>
<evidence type="ECO:0000313" key="3">
    <source>
        <dbReference type="Proteomes" id="UP001057291"/>
    </source>
</evidence>
<sequence>MLEFDIKGLFDNIDHELLMKAVRKHTDNPWVILYIERWLKAPFEMPDGTVVERTKGTPQGGVISPVLANLFLHYAFDKWMRRLRMCLLKQWKEPKTRRRNLIALGIPEEQAVLISGSRKGYWRLSRTPQLNKALGLTYWRKQGLTSLVDRLDILRSTT</sequence>
<comment type="caution">
    <text evidence="2">The sequence shown here is derived from an EMBL/GenBank/DDBJ whole genome shotgun (WGS) entry which is preliminary data.</text>
</comment>
<dbReference type="PROSITE" id="PS50878">
    <property type="entry name" value="RT_POL"/>
    <property type="match status" value="1"/>
</dbReference>
<dbReference type="PANTHER" id="PTHR34047:SF3">
    <property type="entry name" value="BLR2052 PROTEIN"/>
    <property type="match status" value="1"/>
</dbReference>
<accession>A0AAV4LER2</accession>
<reference evidence="2" key="1">
    <citation type="journal article" date="2023" name="Int. J. Syst. Evol. Microbiol.">
        <title>Collibacillus ludicampi gen. nov., sp. nov., a new soil bacterium of the family Alicyclobacillaceae.</title>
        <authorList>
            <person name="Jojima T."/>
            <person name="Ioku Y."/>
            <person name="Fukuta Y."/>
            <person name="Shirasaka N."/>
            <person name="Matsumura Y."/>
            <person name="Mori M."/>
        </authorList>
    </citation>
    <scope>NUCLEOTIDE SEQUENCE</scope>
    <source>
        <strain evidence="2">TP075</strain>
    </source>
</reference>
<gene>
    <name evidence="2" type="ORF">DNHGIG_17220</name>
</gene>
<evidence type="ECO:0000313" key="2">
    <source>
        <dbReference type="EMBL" id="GIM46173.1"/>
    </source>
</evidence>
<dbReference type="SUPFAM" id="SSF56672">
    <property type="entry name" value="DNA/RNA polymerases"/>
    <property type="match status" value="1"/>
</dbReference>
<organism evidence="2 3">
    <name type="scientific">Collibacillus ludicampi</name>
    <dbReference type="NCBI Taxonomy" id="2771369"/>
    <lineage>
        <taxon>Bacteria</taxon>
        <taxon>Bacillati</taxon>
        <taxon>Bacillota</taxon>
        <taxon>Bacilli</taxon>
        <taxon>Bacillales</taxon>
        <taxon>Alicyclobacillaceae</taxon>
        <taxon>Collibacillus</taxon>
    </lineage>
</organism>
<dbReference type="AlphaFoldDB" id="A0AAV4LER2"/>